<dbReference type="GO" id="GO:0055085">
    <property type="term" value="P:transmembrane transport"/>
    <property type="evidence" value="ECO:0007669"/>
    <property type="project" value="InterPro"/>
</dbReference>
<feature type="transmembrane region" description="Helical" evidence="6">
    <location>
        <begin position="12"/>
        <end position="31"/>
    </location>
</feature>
<dbReference type="Pfam" id="PF00528">
    <property type="entry name" value="BPD_transp_1"/>
    <property type="match status" value="1"/>
</dbReference>
<evidence type="ECO:0000259" key="7">
    <source>
        <dbReference type="Pfam" id="PF00528"/>
    </source>
</evidence>
<evidence type="ECO:0000313" key="8">
    <source>
        <dbReference type="EMBL" id="CRK81736.1"/>
    </source>
</evidence>
<feature type="transmembrane region" description="Helical" evidence="6">
    <location>
        <begin position="156"/>
        <end position="174"/>
    </location>
</feature>
<evidence type="ECO:0000256" key="3">
    <source>
        <dbReference type="ARBA" id="ARBA00022692"/>
    </source>
</evidence>
<keyword evidence="2" id="KW-0813">Transport</keyword>
<comment type="subcellular location">
    <subcellularLocation>
        <location evidence="1">Membrane</location>
        <topology evidence="1">Multi-pass membrane protein</topology>
    </subcellularLocation>
</comment>
<evidence type="ECO:0000256" key="4">
    <source>
        <dbReference type="ARBA" id="ARBA00022989"/>
    </source>
</evidence>
<evidence type="ECO:0000313" key="9">
    <source>
        <dbReference type="Proteomes" id="UP000199087"/>
    </source>
</evidence>
<accession>A0A0U1NUN3</accession>
<keyword evidence="3 6" id="KW-0812">Transmembrane</keyword>
<dbReference type="GO" id="GO:0016020">
    <property type="term" value="C:membrane"/>
    <property type="evidence" value="ECO:0007669"/>
    <property type="project" value="UniProtKB-SubCell"/>
</dbReference>
<sequence length="315" mass="36193" precursor="true">MVVFLLKRKRFIFSVLFMLTLLTASVIHNVVSHGKINQVMFQTDTKGNMLSAPPYPPFKVFLLGSDRNGYSLLDMMIEGAKYTIGITIVVTLCRMLLSLILSAFIYSLKPRIYNGLKVVFEPFSIVPQTIIAFFILKSVLWMSVDGFQHPFWQRALFETFILVIIAIPNLTIHLSNEMRIVEKEPFIEVSKTLGASKPYIFFKHIVPHLYEKWILLFGQQFIQSLQLLAHLGFMKLFFGGTFVSYGIYGDPPKSISYEWSGLIGDSLGYLFVQQWIILVPIGFFIITAICVASINDSIKTYFQKRDMIRYSKEEM</sequence>
<keyword evidence="9" id="KW-1185">Reference proteome</keyword>
<feature type="transmembrane region" description="Helical" evidence="6">
    <location>
        <begin position="227"/>
        <end position="248"/>
    </location>
</feature>
<evidence type="ECO:0000256" key="5">
    <source>
        <dbReference type="ARBA" id="ARBA00023136"/>
    </source>
</evidence>
<dbReference type="PANTHER" id="PTHR43839">
    <property type="entry name" value="OPPC IN A BINDING PROTEIN-DEPENDENT TRANSPORT SYSTEM"/>
    <property type="match status" value="1"/>
</dbReference>
<dbReference type="Proteomes" id="UP000199087">
    <property type="component" value="Unassembled WGS sequence"/>
</dbReference>
<dbReference type="PANTHER" id="PTHR43839:SF3">
    <property type="entry name" value="OLIGOPEPTIDE ABC TRANSPORTER, PERMEASE PROTEIN"/>
    <property type="match status" value="1"/>
</dbReference>
<dbReference type="Gene3D" id="1.10.3720.10">
    <property type="entry name" value="MetI-like"/>
    <property type="match status" value="1"/>
</dbReference>
<name>A0A0U1NUN3_9BACI</name>
<evidence type="ECO:0000256" key="2">
    <source>
        <dbReference type="ARBA" id="ARBA00022448"/>
    </source>
</evidence>
<protein>
    <submittedName>
        <fullName evidence="8">ABC transporter permease</fullName>
    </submittedName>
</protein>
<reference evidence="9" key="1">
    <citation type="submission" date="2015-05" db="EMBL/GenBank/DDBJ databases">
        <authorList>
            <person name="Urmite Genomes"/>
        </authorList>
    </citation>
    <scope>NUCLEOTIDE SEQUENCE [LARGE SCALE GENOMIC DNA]</scope>
    <source>
        <strain evidence="9">LF1</strain>
    </source>
</reference>
<dbReference type="InterPro" id="IPR000515">
    <property type="entry name" value="MetI-like"/>
</dbReference>
<dbReference type="InterPro" id="IPR035906">
    <property type="entry name" value="MetI-like_sf"/>
</dbReference>
<keyword evidence="5 6" id="KW-0472">Membrane</keyword>
<dbReference type="STRING" id="1499688.BN000_01648"/>
<feature type="transmembrane region" description="Helical" evidence="6">
    <location>
        <begin position="118"/>
        <end position="136"/>
    </location>
</feature>
<evidence type="ECO:0000256" key="1">
    <source>
        <dbReference type="ARBA" id="ARBA00004141"/>
    </source>
</evidence>
<dbReference type="EMBL" id="CVRB01000001">
    <property type="protein sequence ID" value="CRK81736.1"/>
    <property type="molecule type" value="Genomic_DNA"/>
</dbReference>
<dbReference type="SUPFAM" id="SSF161098">
    <property type="entry name" value="MetI-like"/>
    <property type="match status" value="1"/>
</dbReference>
<feature type="domain" description="ABC transmembrane type-1" evidence="7">
    <location>
        <begin position="103"/>
        <end position="290"/>
    </location>
</feature>
<feature type="transmembrane region" description="Helical" evidence="6">
    <location>
        <begin position="268"/>
        <end position="294"/>
    </location>
</feature>
<organism evidence="8 9">
    <name type="scientific">Neobacillus massiliamazoniensis</name>
    <dbReference type="NCBI Taxonomy" id="1499688"/>
    <lineage>
        <taxon>Bacteria</taxon>
        <taxon>Bacillati</taxon>
        <taxon>Bacillota</taxon>
        <taxon>Bacilli</taxon>
        <taxon>Bacillales</taxon>
        <taxon>Bacillaceae</taxon>
        <taxon>Neobacillus</taxon>
    </lineage>
</organism>
<gene>
    <name evidence="8" type="ORF">BN000_01648</name>
</gene>
<dbReference type="CDD" id="cd06261">
    <property type="entry name" value="TM_PBP2"/>
    <property type="match status" value="1"/>
</dbReference>
<proteinExistence type="predicted"/>
<keyword evidence="4 6" id="KW-1133">Transmembrane helix</keyword>
<dbReference type="AlphaFoldDB" id="A0A0U1NUN3"/>
<feature type="transmembrane region" description="Helical" evidence="6">
    <location>
        <begin position="82"/>
        <end position="106"/>
    </location>
</feature>
<evidence type="ECO:0000256" key="6">
    <source>
        <dbReference type="SAM" id="Phobius"/>
    </source>
</evidence>